<dbReference type="Pfam" id="PF00350">
    <property type="entry name" value="Dynamin_N"/>
    <property type="match status" value="1"/>
</dbReference>
<comment type="caution">
    <text evidence="4">The sequence shown here is derived from an EMBL/GenBank/DDBJ whole genome shotgun (WGS) entry which is preliminary data.</text>
</comment>
<dbReference type="PROSITE" id="PS51388">
    <property type="entry name" value="GED"/>
    <property type="match status" value="1"/>
</dbReference>
<evidence type="ECO:0008006" key="6">
    <source>
        <dbReference type="Google" id="ProtNLM"/>
    </source>
</evidence>
<dbReference type="InterPro" id="IPR027417">
    <property type="entry name" value="P-loop_NTPase"/>
</dbReference>
<dbReference type="Gene3D" id="3.40.50.300">
    <property type="entry name" value="P-loop containing nucleotide triphosphate hydrolases"/>
    <property type="match status" value="1"/>
</dbReference>
<organism evidence="4 5">
    <name type="scientific">Conoideocrella luteorostrata</name>
    <dbReference type="NCBI Taxonomy" id="1105319"/>
    <lineage>
        <taxon>Eukaryota</taxon>
        <taxon>Fungi</taxon>
        <taxon>Dikarya</taxon>
        <taxon>Ascomycota</taxon>
        <taxon>Pezizomycotina</taxon>
        <taxon>Sordariomycetes</taxon>
        <taxon>Hypocreomycetidae</taxon>
        <taxon>Hypocreales</taxon>
        <taxon>Clavicipitaceae</taxon>
        <taxon>Conoideocrella</taxon>
    </lineage>
</organism>
<dbReference type="InterPro" id="IPR001401">
    <property type="entry name" value="Dynamin_GTPase"/>
</dbReference>
<feature type="domain" description="Dynamin-type G" evidence="3">
    <location>
        <begin position="129"/>
        <end position="458"/>
    </location>
</feature>
<dbReference type="PRINTS" id="PR00195">
    <property type="entry name" value="DYNAMIN"/>
</dbReference>
<feature type="region of interest" description="Disordered" evidence="1">
    <location>
        <begin position="545"/>
        <end position="594"/>
    </location>
</feature>
<dbReference type="Gene3D" id="1.20.120.1240">
    <property type="entry name" value="Dynamin, middle domain"/>
    <property type="match status" value="1"/>
</dbReference>
<dbReference type="GO" id="GO:0005874">
    <property type="term" value="C:microtubule"/>
    <property type="evidence" value="ECO:0007669"/>
    <property type="project" value="TreeGrafter"/>
</dbReference>
<reference evidence="4" key="1">
    <citation type="submission" date="2023-06" db="EMBL/GenBank/DDBJ databases">
        <title>Conoideocrella luteorostrata (Hypocreales: Clavicipitaceae), a potential biocontrol fungus for elongate hemlock scale in United States Christmas tree production areas.</title>
        <authorList>
            <person name="Barrett H."/>
            <person name="Lovett B."/>
            <person name="Macias A.M."/>
            <person name="Stajich J.E."/>
            <person name="Kasson M.T."/>
        </authorList>
    </citation>
    <scope>NUCLEOTIDE SEQUENCE</scope>
    <source>
        <strain evidence="4">ARSEF 14590</strain>
    </source>
</reference>
<accession>A0AAJ0CJU5</accession>
<protein>
    <recommendedName>
        <fullName evidence="6">P-loop containing nucleoside triphosphate hydrolase protein</fullName>
    </recommendedName>
</protein>
<dbReference type="InterPro" id="IPR045063">
    <property type="entry name" value="Dynamin_N"/>
</dbReference>
<dbReference type="Pfam" id="PF02212">
    <property type="entry name" value="GED"/>
    <property type="match status" value="1"/>
</dbReference>
<dbReference type="EMBL" id="JASWJB010000177">
    <property type="protein sequence ID" value="KAK2594190.1"/>
    <property type="molecule type" value="Genomic_DNA"/>
</dbReference>
<dbReference type="InterPro" id="IPR030381">
    <property type="entry name" value="G_DYNAMIN_dom"/>
</dbReference>
<dbReference type="InterPro" id="IPR003130">
    <property type="entry name" value="GED"/>
</dbReference>
<dbReference type="GO" id="GO:0008017">
    <property type="term" value="F:microtubule binding"/>
    <property type="evidence" value="ECO:0007669"/>
    <property type="project" value="TreeGrafter"/>
</dbReference>
<dbReference type="SMART" id="SM00053">
    <property type="entry name" value="DYNc"/>
    <property type="match status" value="1"/>
</dbReference>
<gene>
    <name evidence="4" type="ORF">QQS21_008079</name>
</gene>
<evidence type="ECO:0000313" key="4">
    <source>
        <dbReference type="EMBL" id="KAK2594190.1"/>
    </source>
</evidence>
<proteinExistence type="predicted"/>
<feature type="region of interest" description="Disordered" evidence="1">
    <location>
        <begin position="1"/>
        <end position="72"/>
    </location>
</feature>
<dbReference type="GO" id="GO:0031623">
    <property type="term" value="P:receptor internalization"/>
    <property type="evidence" value="ECO:0007669"/>
    <property type="project" value="TreeGrafter"/>
</dbReference>
<evidence type="ECO:0000256" key="1">
    <source>
        <dbReference type="SAM" id="MobiDB-lite"/>
    </source>
</evidence>
<dbReference type="SUPFAM" id="SSF52540">
    <property type="entry name" value="P-loop containing nucleoside triphosphate hydrolases"/>
    <property type="match status" value="1"/>
</dbReference>
<keyword evidence="5" id="KW-1185">Reference proteome</keyword>
<dbReference type="GO" id="GO:0003924">
    <property type="term" value="F:GTPase activity"/>
    <property type="evidence" value="ECO:0007669"/>
    <property type="project" value="InterPro"/>
</dbReference>
<dbReference type="PROSITE" id="PS51718">
    <property type="entry name" value="G_DYNAMIN_2"/>
    <property type="match status" value="1"/>
</dbReference>
<dbReference type="GO" id="GO:0005525">
    <property type="term" value="F:GTP binding"/>
    <property type="evidence" value="ECO:0007669"/>
    <property type="project" value="InterPro"/>
</dbReference>
<dbReference type="CDD" id="cd08771">
    <property type="entry name" value="DLP_1"/>
    <property type="match status" value="1"/>
</dbReference>
<dbReference type="InterPro" id="IPR020850">
    <property type="entry name" value="GED_dom"/>
</dbReference>
<feature type="compositionally biased region" description="Acidic residues" evidence="1">
    <location>
        <begin position="22"/>
        <end position="33"/>
    </location>
</feature>
<evidence type="ECO:0000259" key="3">
    <source>
        <dbReference type="PROSITE" id="PS51718"/>
    </source>
</evidence>
<dbReference type="GO" id="GO:0005886">
    <property type="term" value="C:plasma membrane"/>
    <property type="evidence" value="ECO:0007669"/>
    <property type="project" value="TreeGrafter"/>
</dbReference>
<feature type="domain" description="GED" evidence="2">
    <location>
        <begin position="813"/>
        <end position="909"/>
    </location>
</feature>
<dbReference type="PANTHER" id="PTHR11566">
    <property type="entry name" value="DYNAMIN"/>
    <property type="match status" value="1"/>
</dbReference>
<dbReference type="InterPro" id="IPR022812">
    <property type="entry name" value="Dynamin"/>
</dbReference>
<dbReference type="Proteomes" id="UP001251528">
    <property type="component" value="Unassembled WGS sequence"/>
</dbReference>
<dbReference type="GO" id="GO:0005737">
    <property type="term" value="C:cytoplasm"/>
    <property type="evidence" value="ECO:0007669"/>
    <property type="project" value="TreeGrafter"/>
</dbReference>
<evidence type="ECO:0000259" key="2">
    <source>
        <dbReference type="PROSITE" id="PS51388"/>
    </source>
</evidence>
<dbReference type="AlphaFoldDB" id="A0AAJ0CJU5"/>
<sequence>MTRHRGGNVNSPIKDESGASGEYEENAINDEEPSSLTSNYGGTDTLHQAEQTVRNNRSDAPAPSERSNEPGPLFREIRARSYVNGQPAASPTSNQDESFFNTSFKYIGKKLKACNDTLGELQQLGVSHDVQLPELVLVGDQSAGKSSLLSGLANLELPRSEGTCTRCPLHIRVSKNSDWSCRVWLRKEYSFQPPNDRSINESDVTDEDPFFPWRKQSVSAVNEFKTVHDKSQIEDVLRWAQIAILNDDKHHSMFIPGSGSMTAIPIAEAAELTVAKFSPNIVALEIKGPDLPDLSFYDMPGIFQNPADARDDYLVNVVRNLSKAYIEHPSAIIICAMPMNSDAENSSTFGLARRLGASERTIGVLTKADLLPEGGNHDQWLTIMKGQTHQTGLGYFITSRPQDKDLDRLKNWEEAMFEANSAGHWPASFHDFSERCGVEKLKSFLSERLSEEFAKSLPNIKHKVKQHLDKLKKQLATLPELPENVELEVQTGLMIFADSSRFTLDEFTRHFNSLPHNFRDCLISIKPKFTLKDKSDIPVLEISDDESDHGSVATNNAATTPTAKRRATAANITPSKRPRLNMPSAAAQSSGYVKPEEQNGLVLRGVNAVPSRSGPRKVMLPEPFTEFTDVGRGFRTLRQVREEIEAKTKAGMPDRTSDEVYEDLVIEAVRPWNKPMDAFVKEAMRELHAQLEFTLNKSMENMKKRFIYKEAKKHLRSCLEEHKKETVHELVLLYQDEQQRLLTFNKAAFKQYKDAELAELTRFRHYMRLKAAGGPDPGNYIPGDQLSEDRRAQDTKKREAEIAKIGQDRFAREIEVVAYVRGYYRLAALRFADAVSQRIICRMIPSIRRKLPYYLEEKLGLRRPDAKDVYKRLMEEDDATAMKREMLKIEMEKFEKALASINMLETGTAGSVLNFSDSMTEVASQRVVPVANAGDDAATQDAEM</sequence>
<evidence type="ECO:0000313" key="5">
    <source>
        <dbReference type="Proteomes" id="UP001251528"/>
    </source>
</evidence>
<feature type="compositionally biased region" description="Low complexity" evidence="1">
    <location>
        <begin position="553"/>
        <end position="562"/>
    </location>
</feature>
<name>A0AAJ0CJU5_9HYPO</name>
<dbReference type="PANTHER" id="PTHR11566:SF131">
    <property type="entry name" value="GTPASE, PUTATIVE (AFU_ORTHOLOGUE AFUA_6G07630)-RELATED"/>
    <property type="match status" value="1"/>
</dbReference>
<feature type="compositionally biased region" description="Polar residues" evidence="1">
    <location>
        <begin position="34"/>
        <end position="55"/>
    </location>
</feature>